<dbReference type="AlphaFoldDB" id="A0A8K0MMM7"/>
<evidence type="ECO:0000313" key="2">
    <source>
        <dbReference type="EMBL" id="KAF3451642.1"/>
    </source>
</evidence>
<sequence length="70" mass="7794">MVQHPLKCLLIYASTCSSCEAAEEIDDESAKFQFEFGTIRHATDNFSDANKLGQGGLAQFTRLSFQMDKT</sequence>
<keyword evidence="1" id="KW-0732">Signal</keyword>
<evidence type="ECO:0000256" key="1">
    <source>
        <dbReference type="SAM" id="SignalP"/>
    </source>
</evidence>
<dbReference type="EMBL" id="VOIH02000003">
    <property type="protein sequence ID" value="KAF3451642.1"/>
    <property type="molecule type" value="Genomic_DNA"/>
</dbReference>
<organism evidence="2 3">
    <name type="scientific">Rhamnella rubrinervis</name>
    <dbReference type="NCBI Taxonomy" id="2594499"/>
    <lineage>
        <taxon>Eukaryota</taxon>
        <taxon>Viridiplantae</taxon>
        <taxon>Streptophyta</taxon>
        <taxon>Embryophyta</taxon>
        <taxon>Tracheophyta</taxon>
        <taxon>Spermatophyta</taxon>
        <taxon>Magnoliopsida</taxon>
        <taxon>eudicotyledons</taxon>
        <taxon>Gunneridae</taxon>
        <taxon>Pentapetalae</taxon>
        <taxon>rosids</taxon>
        <taxon>fabids</taxon>
        <taxon>Rosales</taxon>
        <taxon>Rhamnaceae</taxon>
        <taxon>rhamnoid group</taxon>
        <taxon>Rhamneae</taxon>
        <taxon>Rhamnella</taxon>
    </lineage>
</organism>
<keyword evidence="3" id="KW-1185">Reference proteome</keyword>
<reference evidence="2" key="1">
    <citation type="submission" date="2020-03" db="EMBL/GenBank/DDBJ databases">
        <title>A high-quality chromosome-level genome assembly of a woody plant with both climbing and erect habits, Rhamnella rubrinervis.</title>
        <authorList>
            <person name="Lu Z."/>
            <person name="Yang Y."/>
            <person name="Zhu X."/>
            <person name="Sun Y."/>
        </authorList>
    </citation>
    <scope>NUCLEOTIDE SEQUENCE</scope>
    <source>
        <strain evidence="2">BYM</strain>
        <tissue evidence="2">Leaf</tissue>
    </source>
</reference>
<name>A0A8K0MMM7_9ROSA</name>
<dbReference type="Gene3D" id="3.30.200.20">
    <property type="entry name" value="Phosphorylase Kinase, domain 1"/>
    <property type="match status" value="1"/>
</dbReference>
<protein>
    <submittedName>
        <fullName evidence="2">Uncharacterized protein</fullName>
    </submittedName>
</protein>
<comment type="caution">
    <text evidence="2">The sequence shown here is derived from an EMBL/GenBank/DDBJ whole genome shotgun (WGS) entry which is preliminary data.</text>
</comment>
<dbReference type="Proteomes" id="UP000796880">
    <property type="component" value="Unassembled WGS sequence"/>
</dbReference>
<gene>
    <name evidence="2" type="ORF">FNV43_RR07737</name>
</gene>
<feature type="chain" id="PRO_5035421707" evidence="1">
    <location>
        <begin position="22"/>
        <end position="70"/>
    </location>
</feature>
<accession>A0A8K0MMM7</accession>
<feature type="signal peptide" evidence="1">
    <location>
        <begin position="1"/>
        <end position="21"/>
    </location>
</feature>
<dbReference type="OrthoDB" id="1731161at2759"/>
<proteinExistence type="predicted"/>
<evidence type="ECO:0000313" key="3">
    <source>
        <dbReference type="Proteomes" id="UP000796880"/>
    </source>
</evidence>